<reference evidence="2" key="1">
    <citation type="submission" date="2019-03" db="EMBL/GenBank/DDBJ databases">
        <authorList>
            <person name="Danneels B."/>
        </authorList>
    </citation>
    <scope>NUCLEOTIDE SEQUENCE</scope>
</reference>
<feature type="compositionally biased region" description="Basic and acidic residues" evidence="1">
    <location>
        <begin position="86"/>
        <end position="96"/>
    </location>
</feature>
<dbReference type="AlphaFoldDB" id="A0A484NSF5"/>
<proteinExistence type="predicted"/>
<feature type="region of interest" description="Disordered" evidence="1">
    <location>
        <begin position="1"/>
        <end position="25"/>
    </location>
</feature>
<name>A0A484NSF5_9ZZZZ</name>
<protein>
    <submittedName>
        <fullName evidence="2">Uncharacterized protein</fullName>
    </submittedName>
</protein>
<evidence type="ECO:0000313" key="2">
    <source>
        <dbReference type="EMBL" id="VFR16265.1"/>
    </source>
</evidence>
<feature type="compositionally biased region" description="Polar residues" evidence="1">
    <location>
        <begin position="16"/>
        <end position="25"/>
    </location>
</feature>
<evidence type="ECO:0000256" key="1">
    <source>
        <dbReference type="SAM" id="MobiDB-lite"/>
    </source>
</evidence>
<dbReference type="EMBL" id="CAADHY010000005">
    <property type="protein sequence ID" value="VFR16265.1"/>
    <property type="molecule type" value="Genomic_DNA"/>
</dbReference>
<organism evidence="2">
    <name type="scientific">plant metagenome</name>
    <dbReference type="NCBI Taxonomy" id="1297885"/>
    <lineage>
        <taxon>unclassified sequences</taxon>
        <taxon>metagenomes</taxon>
        <taxon>organismal metagenomes</taxon>
    </lineage>
</organism>
<gene>
    <name evidence="2" type="ORF">AMP9_1112</name>
</gene>
<accession>A0A484NSF5</accession>
<sequence length="96" mass="9870">MFSGHGGKGEAGKWGRSQSTRLAACWQSQEKQHGLAVAARQPPVGATLPSPSCFADTASAASRFGACCPAGGLPEFSTPPRSPPVGEEKNVKEKCA</sequence>
<feature type="region of interest" description="Disordered" evidence="1">
    <location>
        <begin position="74"/>
        <end position="96"/>
    </location>
</feature>